<sequence length="132" mass="14386">MSIAPAPKFPEKPGTTYDRKVSAAVPGQRGPLRFEEGIGTDTDVPSEFSRGAMQGYMPAPGRPNRNQAVHTKTAEETMGERAHVGSASWVEAPDFLSEFSSGSFQDYGQNTYEEKFVSGTHQQHPNPAQVQD</sequence>
<protein>
    <submittedName>
        <fullName evidence="2">Uncharacterized protein</fullName>
    </submittedName>
</protein>
<reference evidence="2" key="1">
    <citation type="submission" date="2020-04" db="EMBL/GenBank/DDBJ databases">
        <authorList>
            <person name="Chiriac C."/>
            <person name="Salcher M."/>
            <person name="Ghai R."/>
            <person name="Kavagutti S V."/>
        </authorList>
    </citation>
    <scope>NUCLEOTIDE SEQUENCE</scope>
</reference>
<dbReference type="EMBL" id="LR796231">
    <property type="protein sequence ID" value="CAB4128543.1"/>
    <property type="molecule type" value="Genomic_DNA"/>
</dbReference>
<evidence type="ECO:0000256" key="1">
    <source>
        <dbReference type="SAM" id="MobiDB-lite"/>
    </source>
</evidence>
<accession>A0A6J5L599</accession>
<dbReference type="EMBL" id="LR798275">
    <property type="protein sequence ID" value="CAB5219213.1"/>
    <property type="molecule type" value="Genomic_DNA"/>
</dbReference>
<organism evidence="2">
    <name type="scientific">uncultured Caudovirales phage</name>
    <dbReference type="NCBI Taxonomy" id="2100421"/>
    <lineage>
        <taxon>Viruses</taxon>
        <taxon>Duplodnaviria</taxon>
        <taxon>Heunggongvirae</taxon>
        <taxon>Uroviricota</taxon>
        <taxon>Caudoviricetes</taxon>
        <taxon>Peduoviridae</taxon>
        <taxon>Maltschvirus</taxon>
        <taxon>Maltschvirus maltsch</taxon>
    </lineage>
</organism>
<evidence type="ECO:0000313" key="2">
    <source>
        <dbReference type="EMBL" id="CAB4128543.1"/>
    </source>
</evidence>
<name>A0A6J5L599_9CAUD</name>
<evidence type="ECO:0000313" key="3">
    <source>
        <dbReference type="EMBL" id="CAB5219213.1"/>
    </source>
</evidence>
<gene>
    <name evidence="2" type="ORF">UFOVP113_52</name>
    <name evidence="3" type="ORF">UFOVP225_39</name>
</gene>
<feature type="region of interest" description="Disordered" evidence="1">
    <location>
        <begin position="1"/>
        <end position="71"/>
    </location>
</feature>
<proteinExistence type="predicted"/>